<dbReference type="EMBL" id="QXFX01004227">
    <property type="protein sequence ID" value="KAE9064917.1"/>
    <property type="molecule type" value="Genomic_DNA"/>
</dbReference>
<name>A0A6G0JRK9_9STRA</name>
<evidence type="ECO:0000256" key="1">
    <source>
        <dbReference type="SAM" id="MobiDB-lite"/>
    </source>
</evidence>
<accession>A0A6G0JRK9</accession>
<reference evidence="2 3" key="1">
    <citation type="submission" date="2018-09" db="EMBL/GenBank/DDBJ databases">
        <title>Genomic investigation of the strawberry pathogen Phytophthora fragariae indicates pathogenicity is determined by transcriptional variation in three key races.</title>
        <authorList>
            <person name="Adams T.M."/>
            <person name="Armitage A.D."/>
            <person name="Sobczyk M.K."/>
            <person name="Bates H.J."/>
            <person name="Dunwell J.M."/>
            <person name="Nellist C.F."/>
            <person name="Harrison R.J."/>
        </authorList>
    </citation>
    <scope>NUCLEOTIDE SEQUENCE [LARGE SCALE GENOMIC DNA]</scope>
    <source>
        <strain evidence="2 3">ONT-3</strain>
    </source>
</reference>
<proteinExistence type="predicted"/>
<feature type="compositionally biased region" description="Basic and acidic residues" evidence="1">
    <location>
        <begin position="114"/>
        <end position="124"/>
    </location>
</feature>
<organism evidence="2 3">
    <name type="scientific">Phytophthora fragariae</name>
    <dbReference type="NCBI Taxonomy" id="53985"/>
    <lineage>
        <taxon>Eukaryota</taxon>
        <taxon>Sar</taxon>
        <taxon>Stramenopiles</taxon>
        <taxon>Oomycota</taxon>
        <taxon>Peronosporomycetes</taxon>
        <taxon>Peronosporales</taxon>
        <taxon>Peronosporaceae</taxon>
        <taxon>Phytophthora</taxon>
    </lineage>
</organism>
<evidence type="ECO:0000313" key="3">
    <source>
        <dbReference type="Proteomes" id="UP000488956"/>
    </source>
</evidence>
<protein>
    <submittedName>
        <fullName evidence="2">Uncharacterized protein</fullName>
    </submittedName>
</protein>
<sequence>MLSLWSFEILIKQAKKRRHLHVSRVQHGADNAQVQAGHHSSPEGGGGGRYEVSYRDRYECALDDTSLLPGQEGEGANAFLVAQLRTILVHVLAVDTRLREMQARVASIEELLRARPESQDRQESVTEATDALSSRGDESSSDAACITRVAPA</sequence>
<comment type="caution">
    <text evidence="2">The sequence shown here is derived from an EMBL/GenBank/DDBJ whole genome shotgun (WGS) entry which is preliminary data.</text>
</comment>
<feature type="region of interest" description="Disordered" evidence="1">
    <location>
        <begin position="28"/>
        <end position="50"/>
    </location>
</feature>
<gene>
    <name evidence="2" type="ORF">PF010_g28426</name>
</gene>
<dbReference type="AlphaFoldDB" id="A0A6G0JRK9"/>
<dbReference type="Proteomes" id="UP000488956">
    <property type="component" value="Unassembled WGS sequence"/>
</dbReference>
<evidence type="ECO:0000313" key="2">
    <source>
        <dbReference type="EMBL" id="KAE9064917.1"/>
    </source>
</evidence>
<feature type="region of interest" description="Disordered" evidence="1">
    <location>
        <begin position="114"/>
        <end position="152"/>
    </location>
</feature>